<gene>
    <name evidence="2" type="ORF">NDU88_006957</name>
</gene>
<sequence>MLSGLLCEWSATVGILAVSLSYREADGATKQQPQPVSGEKEAEAHSENRPRSPGEKRSQPGRLSPSLPPFPRRALCWLTSALPRGHKNGTGLFK</sequence>
<feature type="compositionally biased region" description="Basic and acidic residues" evidence="1">
    <location>
        <begin position="38"/>
        <end position="58"/>
    </location>
</feature>
<evidence type="ECO:0000256" key="1">
    <source>
        <dbReference type="SAM" id="MobiDB-lite"/>
    </source>
</evidence>
<protein>
    <submittedName>
        <fullName evidence="2">Uncharacterized protein</fullName>
    </submittedName>
</protein>
<name>A0AAV7N2L2_PLEWA</name>
<reference evidence="2" key="1">
    <citation type="journal article" date="2022" name="bioRxiv">
        <title>Sequencing and chromosome-scale assembly of the giantPleurodeles waltlgenome.</title>
        <authorList>
            <person name="Brown T."/>
            <person name="Elewa A."/>
            <person name="Iarovenko S."/>
            <person name="Subramanian E."/>
            <person name="Araus A.J."/>
            <person name="Petzold A."/>
            <person name="Susuki M."/>
            <person name="Suzuki K.-i.T."/>
            <person name="Hayashi T."/>
            <person name="Toyoda A."/>
            <person name="Oliveira C."/>
            <person name="Osipova E."/>
            <person name="Leigh N.D."/>
            <person name="Simon A."/>
            <person name="Yun M.H."/>
        </authorList>
    </citation>
    <scope>NUCLEOTIDE SEQUENCE</scope>
    <source>
        <strain evidence="2">20211129_DDA</strain>
        <tissue evidence="2">Liver</tissue>
    </source>
</reference>
<accession>A0AAV7N2L2</accession>
<comment type="caution">
    <text evidence="2">The sequence shown here is derived from an EMBL/GenBank/DDBJ whole genome shotgun (WGS) entry which is preliminary data.</text>
</comment>
<organism evidence="2 3">
    <name type="scientific">Pleurodeles waltl</name>
    <name type="common">Iberian ribbed newt</name>
    <dbReference type="NCBI Taxonomy" id="8319"/>
    <lineage>
        <taxon>Eukaryota</taxon>
        <taxon>Metazoa</taxon>
        <taxon>Chordata</taxon>
        <taxon>Craniata</taxon>
        <taxon>Vertebrata</taxon>
        <taxon>Euteleostomi</taxon>
        <taxon>Amphibia</taxon>
        <taxon>Batrachia</taxon>
        <taxon>Caudata</taxon>
        <taxon>Salamandroidea</taxon>
        <taxon>Salamandridae</taxon>
        <taxon>Pleurodelinae</taxon>
        <taxon>Pleurodeles</taxon>
    </lineage>
</organism>
<keyword evidence="3" id="KW-1185">Reference proteome</keyword>
<dbReference type="EMBL" id="JANPWB010000013">
    <property type="protein sequence ID" value="KAJ1109597.1"/>
    <property type="molecule type" value="Genomic_DNA"/>
</dbReference>
<feature type="region of interest" description="Disordered" evidence="1">
    <location>
        <begin position="25"/>
        <end position="70"/>
    </location>
</feature>
<proteinExistence type="predicted"/>
<dbReference type="AlphaFoldDB" id="A0AAV7N2L2"/>
<evidence type="ECO:0000313" key="2">
    <source>
        <dbReference type="EMBL" id="KAJ1109597.1"/>
    </source>
</evidence>
<evidence type="ECO:0000313" key="3">
    <source>
        <dbReference type="Proteomes" id="UP001066276"/>
    </source>
</evidence>
<dbReference type="Proteomes" id="UP001066276">
    <property type="component" value="Chromosome 9"/>
</dbReference>